<dbReference type="Pfam" id="PF14420">
    <property type="entry name" value="Clr5"/>
    <property type="match status" value="1"/>
</dbReference>
<organism evidence="2 3">
    <name type="scientific">Apiospora hydei</name>
    <dbReference type="NCBI Taxonomy" id="1337664"/>
    <lineage>
        <taxon>Eukaryota</taxon>
        <taxon>Fungi</taxon>
        <taxon>Dikarya</taxon>
        <taxon>Ascomycota</taxon>
        <taxon>Pezizomycotina</taxon>
        <taxon>Sordariomycetes</taxon>
        <taxon>Xylariomycetidae</taxon>
        <taxon>Amphisphaeriales</taxon>
        <taxon>Apiosporaceae</taxon>
        <taxon>Apiospora</taxon>
    </lineage>
</organism>
<dbReference type="PANTHER" id="PTHR38788:SF3">
    <property type="entry name" value="CLR5 DOMAIN-CONTAINING PROTEIN"/>
    <property type="match status" value="1"/>
</dbReference>
<evidence type="ECO:0000259" key="1">
    <source>
        <dbReference type="Pfam" id="PF14420"/>
    </source>
</evidence>
<dbReference type="Proteomes" id="UP001433268">
    <property type="component" value="Unassembled WGS sequence"/>
</dbReference>
<name>A0ABR1WWL9_9PEZI</name>
<evidence type="ECO:0000313" key="3">
    <source>
        <dbReference type="Proteomes" id="UP001433268"/>
    </source>
</evidence>
<sequence length="77" mass="9290">MQAHATNRWATPSQWEDHRSTISRLYRRNTLSELMHTMQEEYGFYATSRMYKLRIHAWGLRKNLTFKEAKGLLTQMI</sequence>
<reference evidence="2 3" key="1">
    <citation type="submission" date="2023-01" db="EMBL/GenBank/DDBJ databases">
        <title>Analysis of 21 Apiospora genomes using comparative genomics revels a genus with tremendous synthesis potential of carbohydrate active enzymes and secondary metabolites.</title>
        <authorList>
            <person name="Sorensen T."/>
        </authorList>
    </citation>
    <scope>NUCLEOTIDE SEQUENCE [LARGE SCALE GENOMIC DNA]</scope>
    <source>
        <strain evidence="2 3">CBS 114990</strain>
    </source>
</reference>
<dbReference type="EMBL" id="JAQQWN010000004">
    <property type="protein sequence ID" value="KAK8087564.1"/>
    <property type="molecule type" value="Genomic_DNA"/>
</dbReference>
<evidence type="ECO:0000313" key="2">
    <source>
        <dbReference type="EMBL" id="KAK8087564.1"/>
    </source>
</evidence>
<keyword evidence="3" id="KW-1185">Reference proteome</keyword>
<dbReference type="PANTHER" id="PTHR38788">
    <property type="entry name" value="CLR5 DOMAIN-CONTAINING PROTEIN"/>
    <property type="match status" value="1"/>
</dbReference>
<dbReference type="InterPro" id="IPR025676">
    <property type="entry name" value="Clr5_dom"/>
</dbReference>
<protein>
    <recommendedName>
        <fullName evidence="1">Clr5 domain-containing protein</fullName>
    </recommendedName>
</protein>
<comment type="caution">
    <text evidence="2">The sequence shown here is derived from an EMBL/GenBank/DDBJ whole genome shotgun (WGS) entry which is preliminary data.</text>
</comment>
<dbReference type="RefSeq" id="XP_066670458.1">
    <property type="nucleotide sequence ID" value="XM_066806840.1"/>
</dbReference>
<feature type="domain" description="Clr5" evidence="1">
    <location>
        <begin position="12"/>
        <end position="62"/>
    </location>
</feature>
<gene>
    <name evidence="2" type="ORF">PG997_002525</name>
</gene>
<proteinExistence type="predicted"/>
<dbReference type="GeneID" id="92039900"/>
<accession>A0ABR1WWL9</accession>